<comment type="caution">
    <text evidence="1">The sequence shown here is derived from an EMBL/GenBank/DDBJ whole genome shotgun (WGS) entry which is preliminary data.</text>
</comment>
<accession>A0ACB0IHU1</accession>
<sequence length="91" mass="10506">MGGKNRQRKSSSFFSIFNIFNSNKHVGKNNCKAYEERTKSESKIWPSDEDKGSWGVADPVIDMRAAIYIAQYKKRFSESEIHHQLQAQGQH</sequence>
<evidence type="ECO:0000313" key="1">
    <source>
        <dbReference type="EMBL" id="CAJ2631789.1"/>
    </source>
</evidence>
<name>A0ACB0IHU1_TRIPR</name>
<proteinExistence type="predicted"/>
<dbReference type="Proteomes" id="UP001177021">
    <property type="component" value="Unassembled WGS sequence"/>
</dbReference>
<organism evidence="1 2">
    <name type="scientific">Trifolium pratense</name>
    <name type="common">Red clover</name>
    <dbReference type="NCBI Taxonomy" id="57577"/>
    <lineage>
        <taxon>Eukaryota</taxon>
        <taxon>Viridiplantae</taxon>
        <taxon>Streptophyta</taxon>
        <taxon>Embryophyta</taxon>
        <taxon>Tracheophyta</taxon>
        <taxon>Spermatophyta</taxon>
        <taxon>Magnoliopsida</taxon>
        <taxon>eudicotyledons</taxon>
        <taxon>Gunneridae</taxon>
        <taxon>Pentapetalae</taxon>
        <taxon>rosids</taxon>
        <taxon>fabids</taxon>
        <taxon>Fabales</taxon>
        <taxon>Fabaceae</taxon>
        <taxon>Papilionoideae</taxon>
        <taxon>50 kb inversion clade</taxon>
        <taxon>NPAAA clade</taxon>
        <taxon>Hologalegina</taxon>
        <taxon>IRL clade</taxon>
        <taxon>Trifolieae</taxon>
        <taxon>Trifolium</taxon>
    </lineage>
</organism>
<gene>
    <name evidence="1" type="ORF">MILVUS5_LOCUS3237</name>
</gene>
<reference evidence="1" key="1">
    <citation type="submission" date="2023-10" db="EMBL/GenBank/DDBJ databases">
        <authorList>
            <person name="Rodriguez Cubillos JULIANA M."/>
            <person name="De Vega J."/>
        </authorList>
    </citation>
    <scope>NUCLEOTIDE SEQUENCE</scope>
</reference>
<evidence type="ECO:0000313" key="2">
    <source>
        <dbReference type="Proteomes" id="UP001177021"/>
    </source>
</evidence>
<protein>
    <submittedName>
        <fullName evidence="1">Uncharacterized protein</fullName>
    </submittedName>
</protein>
<dbReference type="EMBL" id="CASHSV030000001">
    <property type="protein sequence ID" value="CAJ2631789.1"/>
    <property type="molecule type" value="Genomic_DNA"/>
</dbReference>
<keyword evidence="2" id="KW-1185">Reference proteome</keyword>